<reference evidence="2 3" key="1">
    <citation type="submission" date="2019-07" db="EMBL/GenBank/DDBJ databases">
        <title>R&amp;d 2014.</title>
        <authorList>
            <person name="Klenk H.-P."/>
        </authorList>
    </citation>
    <scope>NUCLEOTIDE SEQUENCE [LARGE SCALE GENOMIC DNA]</scope>
    <source>
        <strain evidence="2 3">DSM 45764</strain>
    </source>
</reference>
<comment type="caution">
    <text evidence="2">The sequence shown here is derived from an EMBL/GenBank/DDBJ whole genome shotgun (WGS) entry which is preliminary data.</text>
</comment>
<feature type="transmembrane region" description="Helical" evidence="1">
    <location>
        <begin position="55"/>
        <end position="76"/>
    </location>
</feature>
<feature type="transmembrane region" description="Helical" evidence="1">
    <location>
        <begin position="106"/>
        <end position="127"/>
    </location>
</feature>
<proteinExistence type="predicted"/>
<evidence type="ECO:0000313" key="3">
    <source>
        <dbReference type="Proteomes" id="UP000321490"/>
    </source>
</evidence>
<dbReference type="RefSeq" id="WP_153356846.1">
    <property type="nucleotide sequence ID" value="NZ_JABGDC010000018.1"/>
</dbReference>
<organism evidence="2 3">
    <name type="scientific">Modestobacter roseus</name>
    <dbReference type="NCBI Taxonomy" id="1181884"/>
    <lineage>
        <taxon>Bacteria</taxon>
        <taxon>Bacillati</taxon>
        <taxon>Actinomycetota</taxon>
        <taxon>Actinomycetes</taxon>
        <taxon>Geodermatophilales</taxon>
        <taxon>Geodermatophilaceae</taxon>
        <taxon>Modestobacter</taxon>
    </lineage>
</organism>
<keyword evidence="1" id="KW-0812">Transmembrane</keyword>
<gene>
    <name evidence="2" type="ORF">JD78_00333</name>
</gene>
<evidence type="ECO:0000313" key="2">
    <source>
        <dbReference type="EMBL" id="TWH71834.1"/>
    </source>
</evidence>
<dbReference type="EMBL" id="VLKF01000001">
    <property type="protein sequence ID" value="TWH71834.1"/>
    <property type="molecule type" value="Genomic_DNA"/>
</dbReference>
<feature type="transmembrane region" description="Helical" evidence="1">
    <location>
        <begin position="133"/>
        <end position="159"/>
    </location>
</feature>
<dbReference type="Proteomes" id="UP000321490">
    <property type="component" value="Unassembled WGS sequence"/>
</dbReference>
<dbReference type="OrthoDB" id="5114217at2"/>
<dbReference type="AlphaFoldDB" id="A0A562IMM2"/>
<keyword evidence="1" id="KW-1133">Transmembrane helix</keyword>
<keyword evidence="3" id="KW-1185">Reference proteome</keyword>
<protein>
    <submittedName>
        <fullName evidence="2">Uncharacterized protein</fullName>
    </submittedName>
</protein>
<name>A0A562IMM2_9ACTN</name>
<evidence type="ECO:0000256" key="1">
    <source>
        <dbReference type="SAM" id="Phobius"/>
    </source>
</evidence>
<accession>A0A562IMM2</accession>
<sequence>MSTPMSTRTQRRAARLDDPRFESLRTPRMRRRLVAALTGLLVVEAGLCLLAERAPVVFVVGMGVVVIAFVLLLGTLKASTRGVEELPADALDERQWQLRGEAYARAYRIGVGLLTAELAVTAVWLAAGWPAPSAGVVLGALLVTFHVSLVLPTLVTATVRDL</sequence>
<keyword evidence="1" id="KW-0472">Membrane</keyword>